<keyword evidence="1" id="KW-0732">Signal</keyword>
<organism evidence="2 3">
    <name type="scientific">Tautonia sociabilis</name>
    <dbReference type="NCBI Taxonomy" id="2080755"/>
    <lineage>
        <taxon>Bacteria</taxon>
        <taxon>Pseudomonadati</taxon>
        <taxon>Planctomycetota</taxon>
        <taxon>Planctomycetia</taxon>
        <taxon>Isosphaerales</taxon>
        <taxon>Isosphaeraceae</taxon>
        <taxon>Tautonia</taxon>
    </lineage>
</organism>
<dbReference type="OrthoDB" id="10014994at2"/>
<dbReference type="Gene3D" id="3.30.450.20">
    <property type="entry name" value="PAS domain"/>
    <property type="match status" value="1"/>
</dbReference>
<feature type="signal peptide" evidence="1">
    <location>
        <begin position="1"/>
        <end position="20"/>
    </location>
</feature>
<reference evidence="2 3" key="2">
    <citation type="submission" date="2019-01" db="EMBL/GenBank/DDBJ databases">
        <title>Tautonia sociabilis, a novel thermotolerant planctomycete of Isosphaeraceae family, isolated from a 4000 m deep subterranean habitat.</title>
        <authorList>
            <person name="Kovaleva O.L."/>
            <person name="Elcheninov A.G."/>
            <person name="Van Heerden E."/>
            <person name="Toshchakov S.V."/>
            <person name="Novikov A."/>
            <person name="Bonch-Osmolovskaya E.A."/>
            <person name="Kublanov I.V."/>
        </authorList>
    </citation>
    <scope>NUCLEOTIDE SEQUENCE [LARGE SCALE GENOMIC DNA]</scope>
    <source>
        <strain evidence="2 3">GM2012</strain>
    </source>
</reference>
<keyword evidence="3" id="KW-1185">Reference proteome</keyword>
<evidence type="ECO:0000256" key="1">
    <source>
        <dbReference type="SAM" id="SignalP"/>
    </source>
</evidence>
<proteinExistence type="predicted"/>
<reference evidence="2 3" key="1">
    <citation type="submission" date="2018-12" db="EMBL/GenBank/DDBJ databases">
        <authorList>
            <person name="Toschakov S.V."/>
        </authorList>
    </citation>
    <scope>NUCLEOTIDE SEQUENCE [LARGE SCALE GENOMIC DNA]</scope>
    <source>
        <strain evidence="2 3">GM2012</strain>
    </source>
</reference>
<dbReference type="EMBL" id="RYZH01000019">
    <property type="protein sequence ID" value="RUL87583.1"/>
    <property type="molecule type" value="Genomic_DNA"/>
</dbReference>
<dbReference type="RefSeq" id="WP_126725471.1">
    <property type="nucleotide sequence ID" value="NZ_RYZH01000019.1"/>
</dbReference>
<evidence type="ECO:0000313" key="3">
    <source>
        <dbReference type="Proteomes" id="UP000280296"/>
    </source>
</evidence>
<evidence type="ECO:0008006" key="4">
    <source>
        <dbReference type="Google" id="ProtNLM"/>
    </source>
</evidence>
<comment type="caution">
    <text evidence="2">The sequence shown here is derived from an EMBL/GenBank/DDBJ whole genome shotgun (WGS) entry which is preliminary data.</text>
</comment>
<sequence>MLAGFVALSVVALVSMGAAAFSQLAARSEQLATEQARIAFAEADRLRRLEAEARARAEASHARVVRGAASFAAETIAREVSAIGRVLQAEAASPLASETLAAAVASPDDPRARKALQDWLESVSRLHEATVISSNWFVTGPDGTQLARAPFGGSVGQNFAYRDYFHGLGRDLDPAEAARLEQEGRLEMVRGLHQTLVYRSVATGNPMTTFSIPISDPTDPDGSALGVLGLSVEIGDFDVLRTGADSDLVAMLVDTRVDATGTAGLILQHPALSALGPDPLRRYLSPELVSRLVRLRSEVMLPLPGRDGQNPGLAIDPNFADPFVGPPDGLGLAAFHPVIARGPDGLRDTGWVVIVQGRRLRPAEE</sequence>
<accession>A0A432MJK2</accession>
<name>A0A432MJK2_9BACT</name>
<feature type="chain" id="PRO_5019435311" description="Cache domain-containing protein" evidence="1">
    <location>
        <begin position="21"/>
        <end position="365"/>
    </location>
</feature>
<dbReference type="AlphaFoldDB" id="A0A432MJK2"/>
<gene>
    <name evidence="2" type="ORF">TsocGM_11275</name>
</gene>
<protein>
    <recommendedName>
        <fullName evidence="4">Cache domain-containing protein</fullName>
    </recommendedName>
</protein>
<dbReference type="Proteomes" id="UP000280296">
    <property type="component" value="Unassembled WGS sequence"/>
</dbReference>
<evidence type="ECO:0000313" key="2">
    <source>
        <dbReference type="EMBL" id="RUL87583.1"/>
    </source>
</evidence>